<dbReference type="RefSeq" id="WP_006966250.1">
    <property type="nucleotide sequence ID" value="NZ_APJX01000005.1"/>
</dbReference>
<gene>
    <name evidence="1" type="ORF">Dpo_5c00870</name>
</gene>
<sequence>MDKQKVYNIIQYALLVAGQEDDFRDRDLGPIHFIKYVYLADLHHAMHNNGKTYTGIQWKFHKFGPWSNDVNDCIAPALDEINATFKPFKSQYEGSDDIKRWFIRDEDLLEKMGVKLPLIISGVVESIVHQFKKDTASLLEHVYRTKPMLKAAPGDVLDFNCVAKTPDQKTEFKSKFDQLSARKQKKFKQAVQAMRKKRLEHGVSGRSIYVNSPLPIKYDDVYVNGLEWVESLSGDKFQNQNLEAEFSNDIWYSDNRKGVFSD</sequence>
<comment type="caution">
    <text evidence="1">The sequence shown here is derived from an EMBL/GenBank/DDBJ whole genome shotgun (WGS) entry which is preliminary data.</text>
</comment>
<dbReference type="OrthoDB" id="5423001at2"/>
<evidence type="ECO:0000313" key="2">
    <source>
        <dbReference type="Proteomes" id="UP000014216"/>
    </source>
</evidence>
<organism evidence="1 2">
    <name type="scientific">Desulfotignum phosphitoxidans DSM 13687</name>
    <dbReference type="NCBI Taxonomy" id="1286635"/>
    <lineage>
        <taxon>Bacteria</taxon>
        <taxon>Pseudomonadati</taxon>
        <taxon>Thermodesulfobacteriota</taxon>
        <taxon>Desulfobacteria</taxon>
        <taxon>Desulfobacterales</taxon>
        <taxon>Desulfobacteraceae</taxon>
        <taxon>Desulfotignum</taxon>
    </lineage>
</organism>
<dbReference type="AlphaFoldDB" id="S0G154"/>
<evidence type="ECO:0000313" key="1">
    <source>
        <dbReference type="EMBL" id="EMS79164.1"/>
    </source>
</evidence>
<name>S0G154_9BACT</name>
<reference evidence="1 2" key="1">
    <citation type="journal article" date="2013" name="Genome Announc.">
        <title>Draft Genome Sequence of Desulfotignum phosphitoxidans DSM 13687 Strain FiPS-3.</title>
        <authorList>
            <person name="Poehlein A."/>
            <person name="Daniel R."/>
            <person name="Simeonova D.D."/>
        </authorList>
    </citation>
    <scope>NUCLEOTIDE SEQUENCE [LARGE SCALE GENOMIC DNA]</scope>
    <source>
        <strain evidence="1 2">DSM 13687</strain>
    </source>
</reference>
<dbReference type="EMBL" id="APJX01000005">
    <property type="protein sequence ID" value="EMS79164.1"/>
    <property type="molecule type" value="Genomic_DNA"/>
</dbReference>
<accession>S0G154</accession>
<evidence type="ECO:0008006" key="3">
    <source>
        <dbReference type="Google" id="ProtNLM"/>
    </source>
</evidence>
<protein>
    <recommendedName>
        <fullName evidence="3">Antitoxin SocA-like Panacea domain-containing protein</fullName>
    </recommendedName>
</protein>
<dbReference type="Proteomes" id="UP000014216">
    <property type="component" value="Unassembled WGS sequence"/>
</dbReference>
<proteinExistence type="predicted"/>
<keyword evidence="2" id="KW-1185">Reference proteome</keyword>